<dbReference type="InterPro" id="IPR011990">
    <property type="entry name" value="TPR-like_helical_dom_sf"/>
</dbReference>
<dbReference type="EMBL" id="WTYA01000009">
    <property type="protein sequence ID" value="MXP29527.1"/>
    <property type="molecule type" value="Genomic_DNA"/>
</dbReference>
<name>A0A845AJE0_9SPHN</name>
<gene>
    <name evidence="6" type="ORF">GRI58_11925</name>
</gene>
<comment type="caution">
    <text evidence="6">The sequence shown here is derived from an EMBL/GenBank/DDBJ whole genome shotgun (WGS) entry which is preliminary data.</text>
</comment>
<dbReference type="PANTHER" id="PTHR44858">
    <property type="entry name" value="TETRATRICOPEPTIDE REPEAT PROTEIN 6"/>
    <property type="match status" value="1"/>
</dbReference>
<dbReference type="PANTHER" id="PTHR44858:SF1">
    <property type="entry name" value="UDP-N-ACETYLGLUCOSAMINE--PEPTIDE N-ACETYLGLUCOSAMINYLTRANSFERASE SPINDLY-RELATED"/>
    <property type="match status" value="1"/>
</dbReference>
<dbReference type="InterPro" id="IPR019734">
    <property type="entry name" value="TPR_rpt"/>
</dbReference>
<dbReference type="PROSITE" id="PS50175">
    <property type="entry name" value="ASP_PROT_RETROV"/>
    <property type="match status" value="1"/>
</dbReference>
<dbReference type="Gene3D" id="2.40.70.10">
    <property type="entry name" value="Acid Proteases"/>
    <property type="match status" value="2"/>
</dbReference>
<keyword evidence="3 4" id="KW-0802">TPR repeat</keyword>
<dbReference type="SMART" id="SM00028">
    <property type="entry name" value="TPR"/>
    <property type="match status" value="3"/>
</dbReference>
<feature type="domain" description="Peptidase A2" evidence="5">
    <location>
        <begin position="17"/>
        <end position="96"/>
    </location>
</feature>
<keyword evidence="2" id="KW-0378">Hydrolase</keyword>
<dbReference type="Pfam" id="PF13414">
    <property type="entry name" value="TPR_11"/>
    <property type="match status" value="1"/>
</dbReference>
<dbReference type="GO" id="GO:0004190">
    <property type="term" value="F:aspartic-type endopeptidase activity"/>
    <property type="evidence" value="ECO:0007669"/>
    <property type="project" value="InterPro"/>
</dbReference>
<dbReference type="OrthoDB" id="9813074at2"/>
<evidence type="ECO:0000256" key="4">
    <source>
        <dbReference type="PROSITE-ProRule" id="PRU00339"/>
    </source>
</evidence>
<keyword evidence="7" id="KW-1185">Reference proteome</keyword>
<organism evidence="6 7">
    <name type="scientific">Qipengyuania algicida</name>
    <dbReference type="NCBI Taxonomy" id="1836209"/>
    <lineage>
        <taxon>Bacteria</taxon>
        <taxon>Pseudomonadati</taxon>
        <taxon>Pseudomonadota</taxon>
        <taxon>Alphaproteobacteria</taxon>
        <taxon>Sphingomonadales</taxon>
        <taxon>Erythrobacteraceae</taxon>
        <taxon>Qipengyuania</taxon>
    </lineage>
</organism>
<dbReference type="Pfam" id="PF13975">
    <property type="entry name" value="gag-asp_proteas"/>
    <property type="match status" value="1"/>
</dbReference>
<dbReference type="AlphaFoldDB" id="A0A845AJE0"/>
<dbReference type="RefSeq" id="WP_160753828.1">
    <property type="nucleotide sequence ID" value="NZ_WTYA01000009.1"/>
</dbReference>
<dbReference type="SUPFAM" id="SSF48452">
    <property type="entry name" value="TPR-like"/>
    <property type="match status" value="1"/>
</dbReference>
<evidence type="ECO:0000256" key="1">
    <source>
        <dbReference type="ARBA" id="ARBA00022737"/>
    </source>
</evidence>
<dbReference type="CDD" id="cd05483">
    <property type="entry name" value="retropepsin_like_bacteria"/>
    <property type="match status" value="2"/>
</dbReference>
<dbReference type="InterPro" id="IPR034122">
    <property type="entry name" value="Retropepsin-like_bacterial"/>
</dbReference>
<dbReference type="Gene3D" id="1.25.40.10">
    <property type="entry name" value="Tetratricopeptide repeat domain"/>
    <property type="match status" value="2"/>
</dbReference>
<dbReference type="PROSITE" id="PS50005">
    <property type="entry name" value="TPR"/>
    <property type="match status" value="3"/>
</dbReference>
<evidence type="ECO:0000256" key="3">
    <source>
        <dbReference type="ARBA" id="ARBA00022803"/>
    </source>
</evidence>
<feature type="repeat" description="TPR" evidence="4">
    <location>
        <begin position="347"/>
        <end position="380"/>
    </location>
</feature>
<proteinExistence type="predicted"/>
<dbReference type="InterPro" id="IPR001995">
    <property type="entry name" value="Peptidase_A2_cat"/>
</dbReference>
<evidence type="ECO:0000259" key="5">
    <source>
        <dbReference type="PROSITE" id="PS50175"/>
    </source>
</evidence>
<protein>
    <submittedName>
        <fullName evidence="6">Tetratricopeptide repeat protein</fullName>
    </submittedName>
</protein>
<evidence type="ECO:0000313" key="7">
    <source>
        <dbReference type="Proteomes" id="UP000439780"/>
    </source>
</evidence>
<dbReference type="GO" id="GO:0006508">
    <property type="term" value="P:proteolysis"/>
    <property type="evidence" value="ECO:0007669"/>
    <property type="project" value="InterPro"/>
</dbReference>
<dbReference type="InterPro" id="IPR021109">
    <property type="entry name" value="Peptidase_aspartic_dom_sf"/>
</dbReference>
<keyword evidence="1" id="KW-0677">Repeat</keyword>
<evidence type="ECO:0000256" key="2">
    <source>
        <dbReference type="ARBA" id="ARBA00022801"/>
    </source>
</evidence>
<dbReference type="InterPro" id="IPR050498">
    <property type="entry name" value="Ycf3"/>
</dbReference>
<dbReference type="Proteomes" id="UP000439780">
    <property type="component" value="Unassembled WGS sequence"/>
</dbReference>
<accession>A0A845AJE0</accession>
<evidence type="ECO:0000313" key="6">
    <source>
        <dbReference type="EMBL" id="MXP29527.1"/>
    </source>
</evidence>
<feature type="repeat" description="TPR" evidence="4">
    <location>
        <begin position="313"/>
        <end position="346"/>
    </location>
</feature>
<feature type="repeat" description="TPR" evidence="4">
    <location>
        <begin position="487"/>
        <end position="520"/>
    </location>
</feature>
<reference evidence="6 7" key="1">
    <citation type="submission" date="2019-12" db="EMBL/GenBank/DDBJ databases">
        <title>Genomic-based taxomic classification of the family Erythrobacteraceae.</title>
        <authorList>
            <person name="Xu L."/>
        </authorList>
    </citation>
    <scope>NUCLEOTIDE SEQUENCE [LARGE SCALE GENOMIC DNA]</scope>
    <source>
        <strain evidence="6 7">KEMB 9005-328</strain>
    </source>
</reference>
<dbReference type="SUPFAM" id="SSF50630">
    <property type="entry name" value="Acid proteases"/>
    <property type="match status" value="2"/>
</dbReference>
<sequence>MDGLSASVPVTVNGHKTTFWLDSGAWFSIMSNAKAQELGLRIDQAPRGLMMSGIGGSFRPEVTTISDFAINGSVLHRVDFIVGGSDAGSGLIGRNLLANFDTEFDIAHGSVSIVRPEGDCKHVNFGYWSKSQLPFTVKLLRGEGNGKINDFALPVMLNGKEVEAEIDSGAITLISRRAAERAGIDLDGPDAIPIERLSGFGRHFEKGWSVRLKSVSIGDETILNPRLTVIDGPIVDGPNAPDMLLGIGYLLSHHLYVSRDQHLIYFTYSGGKPFIDLSSPNQNGVSTAAAVSTIPEGKHLVKAVGADATPKNAGEFARQGAVLLARNDSKGAVAAYSHAVKLEPENGEYYHQLSLAERRTGDYKAALTDLQKAAALKPDDPDIMLDLAFAYHAHDEPAQAWSAAQKAKALIAPQSLQVTALADLYIELGHAADAVPLYDPVIRTHREDHNLGALYNGLCWSSGLGNVATDDALRDCKRALKLSNDAPAVRDSLALVLYRQGKFDDALDNYNKVLAAQPKEAWSLYMRGMTETKLGQAAQGAKDRKDAVVLDTSVADRAKAYALEP</sequence>
<dbReference type="Pfam" id="PF13432">
    <property type="entry name" value="TPR_16"/>
    <property type="match status" value="1"/>
</dbReference>
<dbReference type="Pfam" id="PF13650">
    <property type="entry name" value="Asp_protease_2"/>
    <property type="match status" value="1"/>
</dbReference>